<feature type="transmembrane region" description="Helical" evidence="1">
    <location>
        <begin position="982"/>
        <end position="1008"/>
    </location>
</feature>
<keyword evidence="3" id="KW-1185">Reference proteome</keyword>
<dbReference type="AlphaFoldDB" id="Q67J93"/>
<gene>
    <name evidence="2" type="ordered locus">STH3276</name>
</gene>
<feature type="transmembrane region" description="Helical" evidence="1">
    <location>
        <begin position="457"/>
        <end position="480"/>
    </location>
</feature>
<dbReference type="Gene3D" id="3.30.70.1320">
    <property type="entry name" value="Multidrug efflux transporter AcrB pore domain like"/>
    <property type="match status" value="1"/>
</dbReference>
<dbReference type="EMBL" id="AP006840">
    <property type="protein sequence ID" value="BAD42257.1"/>
    <property type="molecule type" value="Genomic_DNA"/>
</dbReference>
<feature type="transmembrane region" description="Helical" evidence="1">
    <location>
        <begin position="328"/>
        <end position="347"/>
    </location>
</feature>
<dbReference type="GO" id="GO:0005886">
    <property type="term" value="C:plasma membrane"/>
    <property type="evidence" value="ECO:0007669"/>
    <property type="project" value="TreeGrafter"/>
</dbReference>
<feature type="transmembrane region" description="Helical" evidence="1">
    <location>
        <begin position="380"/>
        <end position="405"/>
    </location>
</feature>
<feature type="transmembrane region" description="Helical" evidence="1">
    <location>
        <begin position="951"/>
        <end position="970"/>
    </location>
</feature>
<feature type="transmembrane region" description="Helical" evidence="1">
    <location>
        <begin position="905"/>
        <end position="930"/>
    </location>
</feature>
<dbReference type="SUPFAM" id="SSF82714">
    <property type="entry name" value="Multidrug efflux transporter AcrB TolC docking domain, DN and DC subdomains"/>
    <property type="match status" value="2"/>
</dbReference>
<dbReference type="STRING" id="292459.STH3276"/>
<dbReference type="OrthoDB" id="9757876at2"/>
<name>Q67J93_SYMTH</name>
<dbReference type="Pfam" id="PF00873">
    <property type="entry name" value="ACR_tran"/>
    <property type="match status" value="1"/>
</dbReference>
<dbReference type="RefSeq" id="WP_011197388.1">
    <property type="nucleotide sequence ID" value="NC_006177.1"/>
</dbReference>
<feature type="transmembrane region" description="Helical" evidence="1">
    <location>
        <begin position="12"/>
        <end position="30"/>
    </location>
</feature>
<dbReference type="Gene3D" id="1.20.1640.10">
    <property type="entry name" value="Multidrug efflux transporter AcrB transmembrane domain"/>
    <property type="match status" value="2"/>
</dbReference>
<feature type="transmembrane region" description="Helical" evidence="1">
    <location>
        <begin position="354"/>
        <end position="374"/>
    </location>
</feature>
<feature type="transmembrane region" description="Helical" evidence="1">
    <location>
        <begin position="526"/>
        <end position="548"/>
    </location>
</feature>
<keyword evidence="1" id="KW-0812">Transmembrane</keyword>
<keyword evidence="1" id="KW-1133">Transmembrane helix</keyword>
<organism evidence="2 3">
    <name type="scientific">Symbiobacterium thermophilum (strain DSM 24528 / JCM 14929 / IAM 14863 / T)</name>
    <dbReference type="NCBI Taxonomy" id="292459"/>
    <lineage>
        <taxon>Bacteria</taxon>
        <taxon>Bacillati</taxon>
        <taxon>Bacillota</taxon>
        <taxon>Clostridia</taxon>
        <taxon>Eubacteriales</taxon>
        <taxon>Symbiobacteriaceae</taxon>
        <taxon>Symbiobacterium</taxon>
    </lineage>
</organism>
<dbReference type="HOGENOM" id="CLU_002755_1_2_9"/>
<dbReference type="PANTHER" id="PTHR32063:SF0">
    <property type="entry name" value="SWARMING MOTILITY PROTEIN SWRC"/>
    <property type="match status" value="1"/>
</dbReference>
<reference evidence="2 3" key="1">
    <citation type="journal article" date="2004" name="Nucleic Acids Res.">
        <title>Genome sequence of Symbiobacterium thermophilum, an uncultivable bacterium that depends on microbial commensalism.</title>
        <authorList>
            <person name="Ueda K."/>
            <person name="Yamashita A."/>
            <person name="Ishikawa J."/>
            <person name="Shimada M."/>
            <person name="Watsuji T."/>
            <person name="Morimura K."/>
            <person name="Ikeda H."/>
            <person name="Hattori M."/>
            <person name="Beppu T."/>
        </authorList>
    </citation>
    <scope>NUCLEOTIDE SEQUENCE [LARGE SCALE GENOMIC DNA]</scope>
    <source>
        <strain evidence="3">T / IAM 14863</strain>
    </source>
</reference>
<evidence type="ECO:0000313" key="2">
    <source>
        <dbReference type="EMBL" id="BAD42257.1"/>
    </source>
</evidence>
<keyword evidence="1" id="KW-0472">Membrane</keyword>
<feature type="transmembrane region" description="Helical" evidence="1">
    <location>
        <begin position="425"/>
        <end position="445"/>
    </location>
</feature>
<feature type="transmembrane region" description="Helical" evidence="1">
    <location>
        <begin position="849"/>
        <end position="867"/>
    </location>
</feature>
<dbReference type="Proteomes" id="UP000000417">
    <property type="component" value="Chromosome"/>
</dbReference>
<dbReference type="SUPFAM" id="SSF82693">
    <property type="entry name" value="Multidrug efflux transporter AcrB pore domain, PN1, PN2, PC1 and PC2 subdomains"/>
    <property type="match status" value="3"/>
</dbReference>
<protein>
    <submittedName>
        <fullName evidence="2">AcrB family membrane transport protein</fullName>
    </submittedName>
</protein>
<dbReference type="PANTHER" id="PTHR32063">
    <property type="match status" value="1"/>
</dbReference>
<evidence type="ECO:0000256" key="1">
    <source>
        <dbReference type="SAM" id="Phobius"/>
    </source>
</evidence>
<dbReference type="SUPFAM" id="SSF82866">
    <property type="entry name" value="Multidrug efflux transporter AcrB transmembrane domain"/>
    <property type="match status" value="2"/>
</dbReference>
<proteinExistence type="predicted"/>
<dbReference type="InterPro" id="IPR001036">
    <property type="entry name" value="Acrflvin-R"/>
</dbReference>
<evidence type="ECO:0000313" key="3">
    <source>
        <dbReference type="Proteomes" id="UP000000417"/>
    </source>
</evidence>
<accession>Q67J93</accession>
<dbReference type="PRINTS" id="PR00702">
    <property type="entry name" value="ACRIFLAVINRP"/>
</dbReference>
<feature type="transmembrane region" description="Helical" evidence="1">
    <location>
        <begin position="879"/>
        <end position="899"/>
    </location>
</feature>
<dbReference type="Gene3D" id="3.30.70.1430">
    <property type="entry name" value="Multidrug efflux transporter AcrB pore domain"/>
    <property type="match status" value="2"/>
</dbReference>
<dbReference type="Gene3D" id="3.30.2090.10">
    <property type="entry name" value="Multidrug efflux transporter AcrB TolC docking domain, DN and DC subdomains"/>
    <property type="match status" value="2"/>
</dbReference>
<dbReference type="Gene3D" id="3.30.70.1440">
    <property type="entry name" value="Multidrug efflux transporter AcrB pore domain"/>
    <property type="match status" value="1"/>
</dbReference>
<sequence>MRPLIRFSIHHPVPTIVLYLITAVIGLVSLSRLPLDLYPAMEFPLAVVATTYEGAGPEEVEAHVSRPIEEVVGTVPGVTKVRSSSSEGTSLVIVEFDYGTDMDQAGLSIREKVDQVKGYLPAGVGSPMVFKIDPTALPVVTVGVTGSDDLAELKALAEDIIKPRLERLDGVASVDVNGGLEREIQVVVDPARLQAFGLSMSSVAQVLGYENLNLPGGQVGEGSVNLLVRTVGQYQSLDEIRDIRLGTVRLGDIAEVRDTFADPETKVWLDGRAAVSLDVQKQSGGNAVAVANAVKAELKKIEAELPGQVQTRILSDTSRMVVTSLESVATNGLQGAVLAILVLLFFLRNLPATFAIAVSIPVAVISTFGPVYFAGITLNIISLGGLSLGVGMMVDNSIVVLENIFRHKEMGKDIVQAAEDGTAEVSLAITASTLTSVAVFLPVVWVTGLAQLFFRELALTISFSLLMSLLTAVTLVPMMAPRLLKDRPARRQIPWAVRLSDRIGQWLERLEATYGRLLDWALGHRWHVVGIGASFLVLIALVLGQMGLEFIPSSDTSQFRVSIELAPGTRLDETQAAVEEAVAQIQDIPELQSLYVAVGTTGGAYSTGGESNQAFIVGTLSRPGQRRRSLDEIMEDVRGRIVLPGAKVTVATTGTIETGGNDIEVQIKGDDMEVLEDLSKQVLAIIAQVPGARGLDTSISEGRPEVQIRVDRARAARYGLTASQVAAAVQSAVRGQVVTQYRVGGEEYDIRLMATEAARSDVNALRQLPIATPLGQTVPLGELAELTRGVGPATIDREDQMRVVKIIGQIYGRDLGSVINDIKARLADFPLPPGYEIAYGGDYELMEEAMTGLVQTLIFSVALVYLVMAAQFESFLHPFVILFSIPLALVGAVLGLVLTGRSMDMSAMIGLILLAGVVVNNAIVLVDYINQLRRQGMDRDEAVRLTGPRRLRPVLMTTLTTVLGLLPLALGLSEGAELEAPLATVVIGGLTLSTLLTLVVIPVVYTLFDDLVVRVQRRASARIRAAAM</sequence>
<dbReference type="eggNOG" id="COG0841">
    <property type="taxonomic scope" value="Bacteria"/>
</dbReference>
<dbReference type="KEGG" id="sth:STH3276"/>
<dbReference type="GO" id="GO:0042910">
    <property type="term" value="F:xenobiotic transmembrane transporter activity"/>
    <property type="evidence" value="ECO:0007669"/>
    <property type="project" value="TreeGrafter"/>
</dbReference>
<dbReference type="InterPro" id="IPR027463">
    <property type="entry name" value="AcrB_DN_DC_subdom"/>
</dbReference>